<feature type="non-terminal residue" evidence="1">
    <location>
        <position position="1"/>
    </location>
</feature>
<name>I2NRE8_NEISI</name>
<reference evidence="1 2" key="1">
    <citation type="submission" date="2012-04" db="EMBL/GenBank/DDBJ databases">
        <authorList>
            <person name="Harkins D.M."/>
            <person name="Madupu R."/>
            <person name="Durkin A.S."/>
            <person name="Torralba M."/>
            <person name="Methe B."/>
            <person name="Sutton G.G."/>
            <person name="Nelson K.E."/>
        </authorList>
    </citation>
    <scope>NUCLEOTIDE SEQUENCE [LARGE SCALE GENOMIC DNA]</scope>
    <source>
        <strain evidence="1 2">VK64</strain>
    </source>
</reference>
<dbReference type="AlphaFoldDB" id="I2NRE8"/>
<dbReference type="EMBL" id="AJMT01000112">
    <property type="protein sequence ID" value="EIG28409.1"/>
    <property type="molecule type" value="Genomic_DNA"/>
</dbReference>
<evidence type="ECO:0000313" key="2">
    <source>
        <dbReference type="Proteomes" id="UP000004473"/>
    </source>
</evidence>
<protein>
    <submittedName>
        <fullName evidence="1">Uncharacterized protein</fullName>
    </submittedName>
</protein>
<gene>
    <name evidence="1" type="ORF">HMPREF1051_2680</name>
</gene>
<proteinExistence type="predicted"/>
<sequence>IPIPVFRRPFAINYLIQPTSHKNYYYNLFQIKIII</sequence>
<comment type="caution">
    <text evidence="1">The sequence shown here is derived from an EMBL/GenBank/DDBJ whole genome shotgun (WGS) entry which is preliminary data.</text>
</comment>
<evidence type="ECO:0000313" key="1">
    <source>
        <dbReference type="EMBL" id="EIG28409.1"/>
    </source>
</evidence>
<dbReference type="Proteomes" id="UP000004473">
    <property type="component" value="Unassembled WGS sequence"/>
</dbReference>
<organism evidence="1 2">
    <name type="scientific">Neisseria sicca VK64</name>
    <dbReference type="NCBI Taxonomy" id="1095748"/>
    <lineage>
        <taxon>Bacteria</taxon>
        <taxon>Pseudomonadati</taxon>
        <taxon>Pseudomonadota</taxon>
        <taxon>Betaproteobacteria</taxon>
        <taxon>Neisseriales</taxon>
        <taxon>Neisseriaceae</taxon>
        <taxon>Neisseria</taxon>
    </lineage>
</organism>
<accession>I2NRE8</accession>